<dbReference type="SUPFAM" id="SSF51905">
    <property type="entry name" value="FAD/NAD(P)-binding domain"/>
    <property type="match status" value="1"/>
</dbReference>
<dbReference type="RefSeq" id="WP_051145675.1">
    <property type="nucleotide sequence ID" value="NZ_BMLB01000003.1"/>
</dbReference>
<keyword evidence="4" id="KW-1185">Reference proteome</keyword>
<keyword evidence="1" id="KW-0560">Oxidoreductase</keyword>
<feature type="domain" description="FAD dependent oxidoreductase" evidence="2">
    <location>
        <begin position="18"/>
        <end position="409"/>
    </location>
</feature>
<dbReference type="Proteomes" id="UP000662111">
    <property type="component" value="Unassembled WGS sequence"/>
</dbReference>
<dbReference type="EMBL" id="BMLB01000003">
    <property type="protein sequence ID" value="GGK66844.1"/>
    <property type="molecule type" value="Genomic_DNA"/>
</dbReference>
<comment type="caution">
    <text evidence="3">The sequence shown here is derived from an EMBL/GenBank/DDBJ whole genome shotgun (WGS) entry which is preliminary data.</text>
</comment>
<evidence type="ECO:0000313" key="4">
    <source>
        <dbReference type="Proteomes" id="UP000662111"/>
    </source>
</evidence>
<evidence type="ECO:0000256" key="1">
    <source>
        <dbReference type="ARBA" id="ARBA00023002"/>
    </source>
</evidence>
<dbReference type="InterPro" id="IPR036188">
    <property type="entry name" value="FAD/NAD-bd_sf"/>
</dbReference>
<proteinExistence type="predicted"/>
<organism evidence="3 4">
    <name type="scientific">Ornithinimicrobium pekingense</name>
    <dbReference type="NCBI Taxonomy" id="384677"/>
    <lineage>
        <taxon>Bacteria</taxon>
        <taxon>Bacillati</taxon>
        <taxon>Actinomycetota</taxon>
        <taxon>Actinomycetes</taxon>
        <taxon>Micrococcales</taxon>
        <taxon>Ornithinimicrobiaceae</taxon>
        <taxon>Ornithinimicrobium</taxon>
    </lineage>
</organism>
<evidence type="ECO:0000259" key="2">
    <source>
        <dbReference type="Pfam" id="PF01266"/>
    </source>
</evidence>
<dbReference type="PRINTS" id="PR00411">
    <property type="entry name" value="PNDRDTASEI"/>
</dbReference>
<dbReference type="SUPFAM" id="SSF54373">
    <property type="entry name" value="FAD-linked reductases, C-terminal domain"/>
    <property type="match status" value="1"/>
</dbReference>
<dbReference type="PANTHER" id="PTHR13847">
    <property type="entry name" value="SARCOSINE DEHYDROGENASE-RELATED"/>
    <property type="match status" value="1"/>
</dbReference>
<evidence type="ECO:0000313" key="3">
    <source>
        <dbReference type="EMBL" id="GGK66844.1"/>
    </source>
</evidence>
<reference evidence="4" key="1">
    <citation type="journal article" date="2019" name="Int. J. Syst. Evol. Microbiol.">
        <title>The Global Catalogue of Microorganisms (GCM) 10K type strain sequencing project: providing services to taxonomists for standard genome sequencing and annotation.</title>
        <authorList>
            <consortium name="The Broad Institute Genomics Platform"/>
            <consortium name="The Broad Institute Genome Sequencing Center for Infectious Disease"/>
            <person name="Wu L."/>
            <person name="Ma J."/>
        </authorList>
    </citation>
    <scope>NUCLEOTIDE SEQUENCE [LARGE SCALE GENOMIC DNA]</scope>
    <source>
        <strain evidence="4">CGMCC 1.5362</strain>
    </source>
</reference>
<name>A0ABQ2F7C1_9MICO</name>
<dbReference type="InterPro" id="IPR006076">
    <property type="entry name" value="FAD-dep_OxRdtase"/>
</dbReference>
<dbReference type="Gene3D" id="3.50.50.60">
    <property type="entry name" value="FAD/NAD(P)-binding domain"/>
    <property type="match status" value="2"/>
</dbReference>
<dbReference type="Gene3D" id="3.30.9.10">
    <property type="entry name" value="D-Amino Acid Oxidase, subunit A, domain 2"/>
    <property type="match status" value="1"/>
</dbReference>
<sequence>MCSVRIDEEVVVAGGTRRVAVVGAGMVGLSTAWFLRERGVEVTVLDRKGVGAGASWGNAGWLTPAIATPLPEPAVLRYGVRAVLSASSPVYVPPTLDPRLARFVAGFVRHSTDSRWEKAMQALLPVNDQALTAFEHLAAHGVDARVREAEPFLAAYERAGDVQVLLDEFESIEKAGGTVEHELIGGAEARRREPAISDVVQAAVVIHGQRYLRPVEYVESLAGAVRQQGTEILEGADVLGVEDLGSAGVRLATTGAGAGTYDAVVVATGAWLGDLVDDFGVRHVVQAGRGYSFSVATEQMPAGPLYFPAARVALTPLGDRLRVAGMMEFRRADAALDPRRIRAIVEAARPLLRGADLDDRQDEWVGSRPVTADGLPLIGRTESERVFVAGGHGMWGITLGPITGRLLAEQVTTGEVPAELTPFDPLRRLRWAPSRLSAARARPITP</sequence>
<dbReference type="Pfam" id="PF01266">
    <property type="entry name" value="DAO"/>
    <property type="match status" value="1"/>
</dbReference>
<protein>
    <submittedName>
        <fullName evidence="3">D-amino-acid dehydrogenase</fullName>
    </submittedName>
</protein>
<dbReference type="PANTHER" id="PTHR13847:SF289">
    <property type="entry name" value="GLYCINE OXIDASE"/>
    <property type="match status" value="1"/>
</dbReference>
<gene>
    <name evidence="3" type="ORF">GCM10011509_14000</name>
</gene>
<accession>A0ABQ2F7C1</accession>